<keyword evidence="10" id="KW-0143">Chaperone</keyword>
<evidence type="ECO:0000256" key="3">
    <source>
        <dbReference type="ARBA" id="ARBA00011245"/>
    </source>
</evidence>
<comment type="similarity">
    <text evidence="2">Belongs to the LolB family.</text>
</comment>
<sequence>MSNRFYLTTLSVHHRAIRQLGLAILIALLTALAGCASTALTPAQIAAANSSRAYAQKIEVSGRLSAQYESMSGPQSIHINFTWSQTPEQTLISLGSPTGQTVATILINDQGALLTQTDKPPRSANDPNQLFLEMLGWPLPIAGLRDWLQGFIKPDHQLAATPSDTNRSFNAEGWDLRYPTWEIGQHSARPKRIDLSRQTEQAGLVSLRVVIDEWSTQP</sequence>
<comment type="caution">
    <text evidence="13">The sequence shown here is derived from an EMBL/GenBank/DDBJ whole genome shotgun (WGS) entry which is preliminary data.</text>
</comment>
<dbReference type="Gene3D" id="2.50.20.10">
    <property type="entry name" value="Lipoprotein localisation LolA/LolB/LppX"/>
    <property type="match status" value="1"/>
</dbReference>
<comment type="subunit">
    <text evidence="3">Monomer.</text>
</comment>
<dbReference type="SUPFAM" id="SSF89392">
    <property type="entry name" value="Prokaryotic lipoproteins and lipoprotein localization factors"/>
    <property type="match status" value="1"/>
</dbReference>
<evidence type="ECO:0000256" key="7">
    <source>
        <dbReference type="ARBA" id="ARBA00022927"/>
    </source>
</evidence>
<evidence type="ECO:0000256" key="1">
    <source>
        <dbReference type="ARBA" id="ARBA00004459"/>
    </source>
</evidence>
<evidence type="ECO:0000256" key="4">
    <source>
        <dbReference type="ARBA" id="ARBA00016202"/>
    </source>
</evidence>
<name>A0A4R5W0A9_9BURK</name>
<reference evidence="13 14" key="1">
    <citation type="submission" date="2019-03" db="EMBL/GenBank/DDBJ databases">
        <title>Sapientia aquatica gen. nov., sp. nov., isolated from a crater lake.</title>
        <authorList>
            <person name="Felfoldi T."/>
            <person name="Szabo A."/>
            <person name="Toth E."/>
            <person name="Schumann P."/>
            <person name="Keki Z."/>
            <person name="Marialigeti K."/>
            <person name="Mathe I."/>
        </authorList>
    </citation>
    <scope>NUCLEOTIDE SEQUENCE [LARGE SCALE GENOMIC DNA]</scope>
    <source>
        <strain evidence="13 14">SA-152</strain>
    </source>
</reference>
<keyword evidence="6" id="KW-0732">Signal</keyword>
<evidence type="ECO:0000313" key="14">
    <source>
        <dbReference type="Proteomes" id="UP000294829"/>
    </source>
</evidence>
<gene>
    <name evidence="13" type="ORF">E2I14_12470</name>
</gene>
<keyword evidence="5" id="KW-0813">Transport</keyword>
<keyword evidence="8" id="KW-0472">Membrane</keyword>
<proteinExistence type="inferred from homology"/>
<evidence type="ECO:0000256" key="12">
    <source>
        <dbReference type="ARBA" id="ARBA00023288"/>
    </source>
</evidence>
<keyword evidence="14" id="KW-1185">Reference proteome</keyword>
<dbReference type="CDD" id="cd16326">
    <property type="entry name" value="LolB"/>
    <property type="match status" value="1"/>
</dbReference>
<keyword evidence="7" id="KW-0653">Protein transport</keyword>
<keyword evidence="9" id="KW-0564">Palmitate</keyword>
<dbReference type="AlphaFoldDB" id="A0A4R5W0A9"/>
<dbReference type="InterPro" id="IPR004565">
    <property type="entry name" value="OM_lipoprot_LolB"/>
</dbReference>
<organism evidence="13 14">
    <name type="scientific">Sapientia aquatica</name>
    <dbReference type="NCBI Taxonomy" id="1549640"/>
    <lineage>
        <taxon>Bacteria</taxon>
        <taxon>Pseudomonadati</taxon>
        <taxon>Pseudomonadota</taxon>
        <taxon>Betaproteobacteria</taxon>
        <taxon>Burkholderiales</taxon>
        <taxon>Oxalobacteraceae</taxon>
        <taxon>Sapientia</taxon>
    </lineage>
</organism>
<accession>A0A4R5W0A9</accession>
<evidence type="ECO:0000256" key="11">
    <source>
        <dbReference type="ARBA" id="ARBA00023237"/>
    </source>
</evidence>
<dbReference type="Proteomes" id="UP000294829">
    <property type="component" value="Unassembled WGS sequence"/>
</dbReference>
<evidence type="ECO:0000256" key="10">
    <source>
        <dbReference type="ARBA" id="ARBA00023186"/>
    </source>
</evidence>
<dbReference type="Pfam" id="PF03550">
    <property type="entry name" value="LolB"/>
    <property type="match status" value="1"/>
</dbReference>
<evidence type="ECO:0000256" key="8">
    <source>
        <dbReference type="ARBA" id="ARBA00023136"/>
    </source>
</evidence>
<dbReference type="InterPro" id="IPR029046">
    <property type="entry name" value="LolA/LolB/LppX"/>
</dbReference>
<keyword evidence="11" id="KW-0998">Cell outer membrane</keyword>
<dbReference type="GO" id="GO:0009279">
    <property type="term" value="C:cell outer membrane"/>
    <property type="evidence" value="ECO:0007669"/>
    <property type="project" value="UniProtKB-SubCell"/>
</dbReference>
<dbReference type="RefSeq" id="WP_133329000.1">
    <property type="nucleotide sequence ID" value="NZ_SMYL01000006.1"/>
</dbReference>
<evidence type="ECO:0000256" key="6">
    <source>
        <dbReference type="ARBA" id="ARBA00022729"/>
    </source>
</evidence>
<dbReference type="EMBL" id="SMYL01000006">
    <property type="protein sequence ID" value="TDK65237.1"/>
    <property type="molecule type" value="Genomic_DNA"/>
</dbReference>
<evidence type="ECO:0000256" key="5">
    <source>
        <dbReference type="ARBA" id="ARBA00022448"/>
    </source>
</evidence>
<keyword evidence="12 13" id="KW-0449">Lipoprotein</keyword>
<evidence type="ECO:0000256" key="9">
    <source>
        <dbReference type="ARBA" id="ARBA00023139"/>
    </source>
</evidence>
<protein>
    <recommendedName>
        <fullName evidence="4">Outer-membrane lipoprotein LolB</fullName>
    </recommendedName>
</protein>
<dbReference type="OrthoDB" id="9797618at2"/>
<evidence type="ECO:0000313" key="13">
    <source>
        <dbReference type="EMBL" id="TDK65237.1"/>
    </source>
</evidence>
<evidence type="ECO:0000256" key="2">
    <source>
        <dbReference type="ARBA" id="ARBA00009696"/>
    </source>
</evidence>
<dbReference type="GO" id="GO:0015031">
    <property type="term" value="P:protein transport"/>
    <property type="evidence" value="ECO:0007669"/>
    <property type="project" value="UniProtKB-KW"/>
</dbReference>
<dbReference type="PROSITE" id="PS51257">
    <property type="entry name" value="PROKAR_LIPOPROTEIN"/>
    <property type="match status" value="1"/>
</dbReference>
<comment type="subcellular location">
    <subcellularLocation>
        <location evidence="1">Cell outer membrane</location>
        <topology evidence="1">Lipid-anchor</topology>
    </subcellularLocation>
</comment>